<proteinExistence type="predicted"/>
<dbReference type="AlphaFoldDB" id="A0A1G2DX31"/>
<sequence length="187" mass="20541">MKKNKGFTLLEVTVVIMIISLLSTIFIASYREGEKQFALKRSTHQLAQSLRKAQGMALSSQELMGLYQGGYGIYFSITPGDKYTLFIDCNNDNKFDDFSSDCQDCRSGPDSCIPYFSEKIEEFTLEKGITISDLVPSSAEDDLCITFIPPDPTVVFPGAGLASITLNFEGGSGKTVFVNKVGLIEIE</sequence>
<evidence type="ECO:0000256" key="1">
    <source>
        <dbReference type="SAM" id="Phobius"/>
    </source>
</evidence>
<dbReference type="Proteomes" id="UP000176752">
    <property type="component" value="Unassembled WGS sequence"/>
</dbReference>
<accession>A0A1G2DX31</accession>
<evidence type="ECO:0000313" key="2">
    <source>
        <dbReference type="EMBL" id="OGZ18126.1"/>
    </source>
</evidence>
<reference evidence="2 3" key="1">
    <citation type="journal article" date="2016" name="Nat. Commun.">
        <title>Thousands of microbial genomes shed light on interconnected biogeochemical processes in an aquifer system.</title>
        <authorList>
            <person name="Anantharaman K."/>
            <person name="Brown C.T."/>
            <person name="Hug L.A."/>
            <person name="Sharon I."/>
            <person name="Castelle C.J."/>
            <person name="Probst A.J."/>
            <person name="Thomas B.C."/>
            <person name="Singh A."/>
            <person name="Wilkins M.J."/>
            <person name="Karaoz U."/>
            <person name="Brodie E.L."/>
            <person name="Williams K.H."/>
            <person name="Hubbard S.S."/>
            <person name="Banfield J.F."/>
        </authorList>
    </citation>
    <scope>NUCLEOTIDE SEQUENCE [LARGE SCALE GENOMIC DNA]</scope>
</reference>
<dbReference type="NCBIfam" id="TIGR02532">
    <property type="entry name" value="IV_pilin_GFxxxE"/>
    <property type="match status" value="1"/>
</dbReference>
<keyword evidence="1" id="KW-0472">Membrane</keyword>
<dbReference type="STRING" id="1801660.A2Z78_01360"/>
<dbReference type="EMBL" id="MHLV01000002">
    <property type="protein sequence ID" value="OGZ18126.1"/>
    <property type="molecule type" value="Genomic_DNA"/>
</dbReference>
<gene>
    <name evidence="2" type="ORF">A2Z78_01360</name>
</gene>
<dbReference type="Pfam" id="PF07963">
    <property type="entry name" value="N_methyl"/>
    <property type="match status" value="1"/>
</dbReference>
<dbReference type="SUPFAM" id="SSF54523">
    <property type="entry name" value="Pili subunits"/>
    <property type="match status" value="1"/>
</dbReference>
<feature type="transmembrane region" description="Helical" evidence="1">
    <location>
        <begin position="7"/>
        <end position="30"/>
    </location>
</feature>
<evidence type="ECO:0000313" key="3">
    <source>
        <dbReference type="Proteomes" id="UP000176752"/>
    </source>
</evidence>
<protein>
    <recommendedName>
        <fullName evidence="4">Type II secretion system protein GspH</fullName>
    </recommendedName>
</protein>
<keyword evidence="1" id="KW-1133">Transmembrane helix</keyword>
<dbReference type="PROSITE" id="PS00409">
    <property type="entry name" value="PROKAR_NTER_METHYL"/>
    <property type="match status" value="1"/>
</dbReference>
<dbReference type="InterPro" id="IPR045584">
    <property type="entry name" value="Pilin-like"/>
</dbReference>
<evidence type="ECO:0008006" key="4">
    <source>
        <dbReference type="Google" id="ProtNLM"/>
    </source>
</evidence>
<organism evidence="2 3">
    <name type="scientific">Candidatus Nealsonbacteria bacterium RBG_13_36_15</name>
    <dbReference type="NCBI Taxonomy" id="1801660"/>
    <lineage>
        <taxon>Bacteria</taxon>
        <taxon>Candidatus Nealsoniibacteriota</taxon>
    </lineage>
</organism>
<name>A0A1G2DX31_9BACT</name>
<dbReference type="InterPro" id="IPR012902">
    <property type="entry name" value="N_methyl_site"/>
</dbReference>
<comment type="caution">
    <text evidence="2">The sequence shown here is derived from an EMBL/GenBank/DDBJ whole genome shotgun (WGS) entry which is preliminary data.</text>
</comment>
<keyword evidence="1" id="KW-0812">Transmembrane</keyword>